<keyword evidence="3" id="KW-1185">Reference proteome</keyword>
<accession>A0A267MB48</accession>
<keyword evidence="1" id="KW-0472">Membrane</keyword>
<reference evidence="2 3" key="1">
    <citation type="submission" date="2017-06" db="EMBL/GenBank/DDBJ databases">
        <title>Draft genome sequence of anaerobic fermentative bacterium Anaeromicrobium sediminis DY2726D isolated from West Pacific Ocean sediments.</title>
        <authorList>
            <person name="Zeng X."/>
        </authorList>
    </citation>
    <scope>NUCLEOTIDE SEQUENCE [LARGE SCALE GENOMIC DNA]</scope>
    <source>
        <strain evidence="2 3">DY2726D</strain>
    </source>
</reference>
<comment type="caution">
    <text evidence="2">The sequence shown here is derived from an EMBL/GenBank/DDBJ whole genome shotgun (WGS) entry which is preliminary data.</text>
</comment>
<evidence type="ECO:0000313" key="3">
    <source>
        <dbReference type="Proteomes" id="UP000216024"/>
    </source>
</evidence>
<name>A0A267MB48_9FIRM</name>
<gene>
    <name evidence="2" type="ORF">CCE28_20225</name>
</gene>
<feature type="transmembrane region" description="Helical" evidence="1">
    <location>
        <begin position="12"/>
        <end position="30"/>
    </location>
</feature>
<evidence type="ECO:0000313" key="2">
    <source>
        <dbReference type="EMBL" id="PAB56804.1"/>
    </source>
</evidence>
<dbReference type="Proteomes" id="UP000216024">
    <property type="component" value="Unassembled WGS sequence"/>
</dbReference>
<feature type="transmembrane region" description="Helical" evidence="1">
    <location>
        <begin position="36"/>
        <end position="54"/>
    </location>
</feature>
<protein>
    <submittedName>
        <fullName evidence="2">Uncharacterized protein</fullName>
    </submittedName>
</protein>
<evidence type="ECO:0000256" key="1">
    <source>
        <dbReference type="SAM" id="Phobius"/>
    </source>
</evidence>
<dbReference type="EMBL" id="NIBG01000031">
    <property type="protein sequence ID" value="PAB56804.1"/>
    <property type="molecule type" value="Genomic_DNA"/>
</dbReference>
<dbReference type="AlphaFoldDB" id="A0A267MB48"/>
<keyword evidence="1" id="KW-1133">Transmembrane helix</keyword>
<sequence length="59" mass="6659">MLNGKFDNILKIIIVLSPIIFIYSILNMFSGQYMKAIRLLALFVLTGPVAANIYNRPSK</sequence>
<proteinExistence type="predicted"/>
<keyword evidence="1" id="KW-0812">Transmembrane</keyword>
<organism evidence="2 3">
    <name type="scientific">Anaeromicrobium sediminis</name>
    <dbReference type="NCBI Taxonomy" id="1478221"/>
    <lineage>
        <taxon>Bacteria</taxon>
        <taxon>Bacillati</taxon>
        <taxon>Bacillota</taxon>
        <taxon>Clostridia</taxon>
        <taxon>Peptostreptococcales</taxon>
        <taxon>Thermotaleaceae</taxon>
        <taxon>Anaeromicrobium</taxon>
    </lineage>
</organism>
<dbReference type="RefSeq" id="WP_095135794.1">
    <property type="nucleotide sequence ID" value="NZ_NIBG01000031.1"/>
</dbReference>